<dbReference type="InterPro" id="IPR003615">
    <property type="entry name" value="HNH_nuc"/>
</dbReference>
<name>A0A7X5X750_STRMQ</name>
<evidence type="ECO:0000259" key="1">
    <source>
        <dbReference type="SMART" id="SM00507"/>
    </source>
</evidence>
<dbReference type="CDD" id="cd00085">
    <property type="entry name" value="HNHc"/>
    <property type="match status" value="1"/>
</dbReference>
<dbReference type="AlphaFoldDB" id="A0A7X5X750"/>
<sequence>MIPIQRIPAPDELTQELEQCKKKVTTWVAEGKTVRDVWSNGAKVAKRRIRQLLEEMAPGRKRCMYCEDSLGTDIDHFQPIALAPERAFDWLNHLLACSYCNSNLKRDAYPRHEDTGEALLIDPTVEDPADHLALRLGSCRYEASTRKGAETVRVFGLNDRQELVGGRTTTYKTCRGLLAQWHTYIREGEEAEAADLAQALREQPFAEVLRAMEHLLRDKPHVARQLFRAPVHAALVAWARAPDGTRESIPHA</sequence>
<dbReference type="RefSeq" id="WP_167503029.1">
    <property type="nucleotide sequence ID" value="NZ_JAALLH010000001.1"/>
</dbReference>
<accession>A0A7X5X750</accession>
<gene>
    <name evidence="2" type="ORF">SMALB_5936</name>
</gene>
<feature type="domain" description="HNH nuclease" evidence="1">
    <location>
        <begin position="52"/>
        <end position="102"/>
    </location>
</feature>
<proteinExistence type="predicted"/>
<comment type="caution">
    <text evidence="2">The sequence shown here is derived from an EMBL/GenBank/DDBJ whole genome shotgun (WGS) entry which is preliminary data.</text>
</comment>
<dbReference type="Gene3D" id="1.10.30.50">
    <property type="match status" value="1"/>
</dbReference>
<evidence type="ECO:0000313" key="2">
    <source>
        <dbReference type="EMBL" id="NIY67864.1"/>
    </source>
</evidence>
<dbReference type="SMART" id="SM00507">
    <property type="entry name" value="HNHc"/>
    <property type="match status" value="1"/>
</dbReference>
<organism evidence="2 3">
    <name type="scientific">Streptomyces malaysiensis</name>
    <dbReference type="NCBI Taxonomy" id="92644"/>
    <lineage>
        <taxon>Bacteria</taxon>
        <taxon>Bacillati</taxon>
        <taxon>Actinomycetota</taxon>
        <taxon>Actinomycetes</taxon>
        <taxon>Kitasatosporales</taxon>
        <taxon>Streptomycetaceae</taxon>
        <taxon>Streptomyces</taxon>
        <taxon>Streptomyces violaceusniger group</taxon>
    </lineage>
</organism>
<dbReference type="Proteomes" id="UP000536624">
    <property type="component" value="Unassembled WGS sequence"/>
</dbReference>
<evidence type="ECO:0000313" key="3">
    <source>
        <dbReference type="Proteomes" id="UP000536624"/>
    </source>
</evidence>
<reference evidence="2 3" key="1">
    <citation type="submission" date="2020-02" db="EMBL/GenBank/DDBJ databases">
        <title>Streptomyces malaysiensis DSM14702 (JHCC583434, PFL_A843) Genome sequencing and assembly.</title>
        <authorList>
            <person name="Samborskyy M."/>
        </authorList>
    </citation>
    <scope>NUCLEOTIDE SEQUENCE [LARGE SCALE GENOMIC DNA]</scope>
    <source>
        <strain evidence="2 3">DSM 14702</strain>
    </source>
</reference>
<dbReference type="EMBL" id="JAALLH010000001">
    <property type="protein sequence ID" value="NIY67864.1"/>
    <property type="molecule type" value="Genomic_DNA"/>
</dbReference>
<protein>
    <recommendedName>
        <fullName evidence="1">HNH nuclease domain-containing protein</fullName>
    </recommendedName>
</protein>